<protein>
    <recommendedName>
        <fullName evidence="3">Lysozyme</fullName>
        <ecNumber evidence="3">3.2.1.17</ecNumber>
    </recommendedName>
</protein>
<dbReference type="EC" id="3.2.1.17" evidence="3"/>
<dbReference type="GO" id="GO:0016998">
    <property type="term" value="P:cell wall macromolecule catabolic process"/>
    <property type="evidence" value="ECO:0007669"/>
    <property type="project" value="InterPro"/>
</dbReference>
<keyword evidence="3" id="KW-0378">Hydrolase</keyword>
<comment type="catalytic activity">
    <reaction evidence="3">
        <text>Hydrolysis of (1-&gt;4)-beta-linkages between N-acetylmuramic acid and N-acetyl-D-glucosamine residues in a peptidoglycan and between N-acetyl-D-glucosamine residues in chitodextrins.</text>
        <dbReference type="EC" id="3.2.1.17"/>
    </reaction>
</comment>
<dbReference type="GO" id="GO:0003796">
    <property type="term" value="F:lysozyme activity"/>
    <property type="evidence" value="ECO:0007669"/>
    <property type="project" value="UniProtKB-EC"/>
</dbReference>
<keyword evidence="4" id="KW-0732">Signal</keyword>
<dbReference type="GO" id="GO:0031640">
    <property type="term" value="P:killing of cells of another organism"/>
    <property type="evidence" value="ECO:0007669"/>
    <property type="project" value="UniProtKB-KW"/>
</dbReference>
<keyword evidence="3" id="KW-0326">Glycosidase</keyword>
<reference evidence="5 6" key="1">
    <citation type="submission" date="2016-10" db="EMBL/GenBank/DDBJ databases">
        <authorList>
            <person name="de Groot N.N."/>
        </authorList>
    </citation>
    <scope>NUCLEOTIDE SEQUENCE [LARGE SCALE GENOMIC DNA]</scope>
    <source>
        <strain evidence="5 6">NLAE-zl-C500</strain>
    </source>
</reference>
<sequence length="179" mass="20800">MIRILNIRLLTTVLLLVMTISVSAKDKQQNTNITSKEYSSLYSLPKFERAVLLIKYCEGMHSQKDYPYVGYGHRLQPGEKLTSQITKRQADSLLRSDLKKLCYLFRDYGSNTILLATLAYNCGHVSILGDKNKPESRLIQKIKRGEKNIENEYITFCKWKGKVIPSIKRRRWIELKLLT</sequence>
<feature type="signal peptide" evidence="4">
    <location>
        <begin position="1"/>
        <end position="24"/>
    </location>
</feature>
<keyword evidence="1 3" id="KW-0929">Antimicrobial</keyword>
<dbReference type="SUPFAM" id="SSF53955">
    <property type="entry name" value="Lysozyme-like"/>
    <property type="match status" value="1"/>
</dbReference>
<evidence type="ECO:0000313" key="5">
    <source>
        <dbReference type="EMBL" id="SDB76912.1"/>
    </source>
</evidence>
<evidence type="ECO:0000256" key="2">
    <source>
        <dbReference type="ARBA" id="ARBA00022638"/>
    </source>
</evidence>
<dbReference type="Pfam" id="PF00959">
    <property type="entry name" value="Phage_lysozyme"/>
    <property type="match status" value="1"/>
</dbReference>
<feature type="chain" id="PRO_5010380693" description="Lysozyme" evidence="4">
    <location>
        <begin position="25"/>
        <end position="179"/>
    </location>
</feature>
<dbReference type="Gene3D" id="1.10.530.40">
    <property type="match status" value="1"/>
</dbReference>
<keyword evidence="2 3" id="KW-0081">Bacteriolytic enzyme</keyword>
<organism evidence="5 6">
    <name type="scientific">Bacteroides ovatus</name>
    <dbReference type="NCBI Taxonomy" id="28116"/>
    <lineage>
        <taxon>Bacteria</taxon>
        <taxon>Pseudomonadati</taxon>
        <taxon>Bacteroidota</taxon>
        <taxon>Bacteroidia</taxon>
        <taxon>Bacteroidales</taxon>
        <taxon>Bacteroidaceae</taxon>
        <taxon>Bacteroides</taxon>
    </lineage>
</organism>
<dbReference type="EMBL" id="FMYE01000014">
    <property type="protein sequence ID" value="SDB76912.1"/>
    <property type="molecule type" value="Genomic_DNA"/>
</dbReference>
<dbReference type="Proteomes" id="UP000183670">
    <property type="component" value="Unassembled WGS sequence"/>
</dbReference>
<proteinExistence type="inferred from homology"/>
<evidence type="ECO:0000256" key="3">
    <source>
        <dbReference type="RuleBase" id="RU003788"/>
    </source>
</evidence>
<gene>
    <name evidence="5" type="ORF">SAMN05192581_101476</name>
</gene>
<dbReference type="GO" id="GO:0009253">
    <property type="term" value="P:peptidoglycan catabolic process"/>
    <property type="evidence" value="ECO:0007669"/>
    <property type="project" value="InterPro"/>
</dbReference>
<dbReference type="InterPro" id="IPR023347">
    <property type="entry name" value="Lysozyme_dom_sf"/>
</dbReference>
<dbReference type="AlphaFoldDB" id="A0A1G6G4L7"/>
<dbReference type="GO" id="GO:0042742">
    <property type="term" value="P:defense response to bacterium"/>
    <property type="evidence" value="ECO:0007669"/>
    <property type="project" value="UniProtKB-KW"/>
</dbReference>
<dbReference type="InterPro" id="IPR002196">
    <property type="entry name" value="Glyco_hydro_24"/>
</dbReference>
<dbReference type="InterPro" id="IPR023346">
    <property type="entry name" value="Lysozyme-like_dom_sf"/>
</dbReference>
<comment type="similarity">
    <text evidence="3">Belongs to the glycosyl hydrolase 24 family.</text>
</comment>
<name>A0A1G6G4L7_BACOV</name>
<evidence type="ECO:0000313" key="6">
    <source>
        <dbReference type="Proteomes" id="UP000183670"/>
    </source>
</evidence>
<evidence type="ECO:0000256" key="4">
    <source>
        <dbReference type="SAM" id="SignalP"/>
    </source>
</evidence>
<accession>A0A1G6G4L7</accession>
<evidence type="ECO:0000256" key="1">
    <source>
        <dbReference type="ARBA" id="ARBA00022529"/>
    </source>
</evidence>